<dbReference type="Proteomes" id="UP000325315">
    <property type="component" value="Unassembled WGS sequence"/>
</dbReference>
<dbReference type="GO" id="GO:0000785">
    <property type="term" value="C:chromatin"/>
    <property type="evidence" value="ECO:0007669"/>
    <property type="project" value="TreeGrafter"/>
</dbReference>
<gene>
    <name evidence="2" type="ORF">EPI10_012395</name>
</gene>
<dbReference type="InterPro" id="IPR039774">
    <property type="entry name" value="Sin3-like"/>
</dbReference>
<dbReference type="GO" id="GO:0000118">
    <property type="term" value="C:histone deacetylase complex"/>
    <property type="evidence" value="ECO:0007669"/>
    <property type="project" value="TreeGrafter"/>
</dbReference>
<organism evidence="2 3">
    <name type="scientific">Gossypium australe</name>
    <dbReference type="NCBI Taxonomy" id="47621"/>
    <lineage>
        <taxon>Eukaryota</taxon>
        <taxon>Viridiplantae</taxon>
        <taxon>Streptophyta</taxon>
        <taxon>Embryophyta</taxon>
        <taxon>Tracheophyta</taxon>
        <taxon>Spermatophyta</taxon>
        <taxon>Magnoliopsida</taxon>
        <taxon>eudicotyledons</taxon>
        <taxon>Gunneridae</taxon>
        <taxon>Pentapetalae</taxon>
        <taxon>rosids</taxon>
        <taxon>malvids</taxon>
        <taxon>Malvales</taxon>
        <taxon>Malvaceae</taxon>
        <taxon>Malvoideae</taxon>
        <taxon>Gossypium</taxon>
    </lineage>
</organism>
<name>A0A5B6W9Y4_9ROSI</name>
<reference evidence="3" key="1">
    <citation type="journal article" date="2019" name="Plant Biotechnol. J.">
        <title>Genome sequencing of the Australian wild diploid species Gossypium australe highlights disease resistance and delayed gland morphogenesis.</title>
        <authorList>
            <person name="Cai Y."/>
            <person name="Cai X."/>
            <person name="Wang Q."/>
            <person name="Wang P."/>
            <person name="Zhang Y."/>
            <person name="Cai C."/>
            <person name="Xu Y."/>
            <person name="Wang K."/>
            <person name="Zhou Z."/>
            <person name="Wang C."/>
            <person name="Geng S."/>
            <person name="Li B."/>
            <person name="Dong Q."/>
            <person name="Hou Y."/>
            <person name="Wang H."/>
            <person name="Ai P."/>
            <person name="Liu Z."/>
            <person name="Yi F."/>
            <person name="Sun M."/>
            <person name="An G."/>
            <person name="Cheng J."/>
            <person name="Zhang Y."/>
            <person name="Shi Q."/>
            <person name="Xie Y."/>
            <person name="Shi X."/>
            <person name="Chang Y."/>
            <person name="Huang F."/>
            <person name="Chen Y."/>
            <person name="Hong S."/>
            <person name="Mi L."/>
            <person name="Sun Q."/>
            <person name="Zhang L."/>
            <person name="Zhou B."/>
            <person name="Peng R."/>
            <person name="Zhang X."/>
            <person name="Liu F."/>
        </authorList>
    </citation>
    <scope>NUCLEOTIDE SEQUENCE [LARGE SCALE GENOMIC DNA]</scope>
    <source>
        <strain evidence="3">cv. PA1801</strain>
    </source>
</reference>
<dbReference type="OrthoDB" id="10265969at2759"/>
<dbReference type="GO" id="GO:0000122">
    <property type="term" value="P:negative regulation of transcription by RNA polymerase II"/>
    <property type="evidence" value="ECO:0007669"/>
    <property type="project" value="TreeGrafter"/>
</dbReference>
<accession>A0A5B6W9Y4</accession>
<sequence length="289" mass="32602">MLSDHNLMYWILLDIIDFLSTACRFEMDMLIESVSSTAKRAEDLLNSINENKINMDSPIRVEEYFTVLNLRCIERLYGDHGLDVMEILHKNPALALSVILTRLMQKQEEWTKCRSDFNKVWAEIYSKNHYKSLDHRSFYFKQQDSKNLSVKSASRPSSVAGEDHEPEANVDLPHTSEGGDVTKHALLVNGVPTGDTNASRYLEEPAGPLKIEKEEGELSPNGDFEEDNFVAYGDNGLKAVPVAKHSVESGQYQSGKGSRGQYQSLLQFCSFCKKFNICQVIISGFPGFC</sequence>
<comment type="caution">
    <text evidence="2">The sequence shown here is derived from an EMBL/GenBank/DDBJ whole genome shotgun (WGS) entry which is preliminary data.</text>
</comment>
<dbReference type="PANTHER" id="PTHR12346:SF8">
    <property type="entry name" value="PAIRED AMPHIPATHIC HELIX PROTEIN SIN3-LIKE 2"/>
    <property type="match status" value="1"/>
</dbReference>
<dbReference type="EMBL" id="SMMG02000004">
    <property type="protein sequence ID" value="KAA3478609.1"/>
    <property type="molecule type" value="Genomic_DNA"/>
</dbReference>
<proteinExistence type="predicted"/>
<evidence type="ECO:0000313" key="2">
    <source>
        <dbReference type="EMBL" id="KAA3478609.1"/>
    </source>
</evidence>
<keyword evidence="3" id="KW-1185">Reference proteome</keyword>
<feature type="region of interest" description="Disordered" evidence="1">
    <location>
        <begin position="149"/>
        <end position="179"/>
    </location>
</feature>
<dbReference type="GO" id="GO:0003714">
    <property type="term" value="F:transcription corepressor activity"/>
    <property type="evidence" value="ECO:0007669"/>
    <property type="project" value="InterPro"/>
</dbReference>
<evidence type="ECO:0000313" key="3">
    <source>
        <dbReference type="Proteomes" id="UP000325315"/>
    </source>
</evidence>
<dbReference type="AlphaFoldDB" id="A0A5B6W9Y4"/>
<dbReference type="PANTHER" id="PTHR12346">
    <property type="entry name" value="SIN3B-RELATED"/>
    <property type="match status" value="1"/>
</dbReference>
<protein>
    <submittedName>
        <fullName evidence="2">Paired amphipathic helix protein Sin3-like 4 isoform X5</fullName>
    </submittedName>
</protein>
<evidence type="ECO:0000256" key="1">
    <source>
        <dbReference type="SAM" id="MobiDB-lite"/>
    </source>
</evidence>